<sequence length="152" mass="17154">MVESYSTTNSQFGYSELHFKNDSLFYKHILRDGTVYDQAAYTPNLKGSTSEAHDLSALPSEFGLNQNFPNPFSLSTVIQMEVPRKANLNLEIYDFLGKKIAVLIDGEMYDAGTYSVSWDGRNNNGEFVPNGVYFYKLSTSEFTKSLSMILLK</sequence>
<name>A0A0F9CJB1_9ZZZZ</name>
<dbReference type="Pfam" id="PF13860">
    <property type="entry name" value="FlgD_ig"/>
    <property type="match status" value="1"/>
</dbReference>
<dbReference type="InterPro" id="IPR025965">
    <property type="entry name" value="FlgD/Vpr_Ig-like"/>
</dbReference>
<reference evidence="2" key="1">
    <citation type="journal article" date="2015" name="Nature">
        <title>Complex archaea that bridge the gap between prokaryotes and eukaryotes.</title>
        <authorList>
            <person name="Spang A."/>
            <person name="Saw J.H."/>
            <person name="Jorgensen S.L."/>
            <person name="Zaremba-Niedzwiedzka K."/>
            <person name="Martijn J."/>
            <person name="Lind A.E."/>
            <person name="van Eijk R."/>
            <person name="Schleper C."/>
            <person name="Guy L."/>
            <person name="Ettema T.J."/>
        </authorList>
    </citation>
    <scope>NUCLEOTIDE SEQUENCE</scope>
</reference>
<evidence type="ECO:0000313" key="2">
    <source>
        <dbReference type="EMBL" id="KKL49373.1"/>
    </source>
</evidence>
<dbReference type="NCBIfam" id="TIGR04183">
    <property type="entry name" value="Por_Secre_tail"/>
    <property type="match status" value="1"/>
</dbReference>
<feature type="domain" description="FlgD/Vpr Ig-like" evidence="1">
    <location>
        <begin position="78"/>
        <end position="139"/>
    </location>
</feature>
<dbReference type="AlphaFoldDB" id="A0A0F9CJB1"/>
<evidence type="ECO:0000259" key="1">
    <source>
        <dbReference type="Pfam" id="PF13860"/>
    </source>
</evidence>
<gene>
    <name evidence="2" type="ORF">LCGC14_2316150</name>
</gene>
<dbReference type="InterPro" id="IPR026444">
    <property type="entry name" value="Secre_tail"/>
</dbReference>
<organism evidence="2">
    <name type="scientific">marine sediment metagenome</name>
    <dbReference type="NCBI Taxonomy" id="412755"/>
    <lineage>
        <taxon>unclassified sequences</taxon>
        <taxon>metagenomes</taxon>
        <taxon>ecological metagenomes</taxon>
    </lineage>
</organism>
<dbReference type="EMBL" id="LAZR01032978">
    <property type="protein sequence ID" value="KKL49373.1"/>
    <property type="molecule type" value="Genomic_DNA"/>
</dbReference>
<feature type="non-terminal residue" evidence="2">
    <location>
        <position position="1"/>
    </location>
</feature>
<protein>
    <recommendedName>
        <fullName evidence="1">FlgD/Vpr Ig-like domain-containing protein</fullName>
    </recommendedName>
</protein>
<accession>A0A0F9CJB1</accession>
<proteinExistence type="predicted"/>
<dbReference type="Gene3D" id="2.60.40.4070">
    <property type="match status" value="1"/>
</dbReference>
<comment type="caution">
    <text evidence="2">The sequence shown here is derived from an EMBL/GenBank/DDBJ whole genome shotgun (WGS) entry which is preliminary data.</text>
</comment>